<comment type="subunit">
    <text evidence="8">Heterodimer consisting of MSH2-MSH3 (MutS beta). Forms a ternary complex with MutL alpha (MLH1-PMS1).</text>
</comment>
<keyword evidence="12" id="KW-1185">Reference proteome</keyword>
<feature type="domain" description="DNA mismatch repair proteins mutS family" evidence="10">
    <location>
        <begin position="839"/>
        <end position="855"/>
    </location>
</feature>
<dbReference type="GO" id="GO:0030983">
    <property type="term" value="F:mismatched DNA binding"/>
    <property type="evidence" value="ECO:0007669"/>
    <property type="project" value="InterPro"/>
</dbReference>
<dbReference type="GO" id="GO:0006298">
    <property type="term" value="P:mismatch repair"/>
    <property type="evidence" value="ECO:0007669"/>
    <property type="project" value="InterPro"/>
</dbReference>
<dbReference type="PANTHER" id="PTHR11361">
    <property type="entry name" value="DNA MISMATCH REPAIR PROTEIN MUTS FAMILY MEMBER"/>
    <property type="match status" value="1"/>
</dbReference>
<evidence type="ECO:0000256" key="3">
    <source>
        <dbReference type="ARBA" id="ARBA00022763"/>
    </source>
</evidence>
<dbReference type="SUPFAM" id="SSF55271">
    <property type="entry name" value="DNA repair protein MutS, domain I"/>
    <property type="match status" value="1"/>
</dbReference>
<dbReference type="PIRSF" id="PIRSF037677">
    <property type="entry name" value="DNA_mis_repair_Msh6"/>
    <property type="match status" value="1"/>
</dbReference>
<keyword evidence="5" id="KW-0238">DNA-binding</keyword>
<dbReference type="InterPro" id="IPR016151">
    <property type="entry name" value="DNA_mismatch_repair_MutS_N"/>
</dbReference>
<dbReference type="GO" id="GO:0140664">
    <property type="term" value="F:ATP-dependent DNA damage sensor activity"/>
    <property type="evidence" value="ECO:0007669"/>
    <property type="project" value="InterPro"/>
</dbReference>
<comment type="similarity">
    <text evidence="1">Belongs to the DNA mismatch repair MutS family.</text>
</comment>
<dbReference type="InterPro" id="IPR007696">
    <property type="entry name" value="DNA_mismatch_repair_MutS_core"/>
</dbReference>
<keyword evidence="4" id="KW-0067">ATP-binding</keyword>
<comment type="function">
    <text evidence="7">Component of the post-replicative DNA mismatch repair system (MMR). Heterodimerizes with MSH2 to form MutS beta, which binds to DNA mismatches thereby initiating DNA repair. MSH3 provides substrate-binding and substrate specificity to the complex. When bound, the MutS beta heterodimer bends the DNA helix and shields approximately 20 base pairs. Acts mainly to repair insertion-deletion loops (IDLs) from 2 to 13 nucleotides in size, but can also repair base-base and single insertion-deletion mismatches that occur during replication. After mismatch binding, forms a ternary complex with the MutL alpha heterodimer, which is thought to be responsible for directing the downstream MMR events, including strand discrimination, excision, and resynthesis. ATP binding and hydrolysis play a pivotal role in mismatch repair functions.</text>
</comment>
<dbReference type="InterPro" id="IPR017261">
    <property type="entry name" value="DNA_mismatch_repair_MutS/MSH"/>
</dbReference>
<dbReference type="GO" id="GO:0043504">
    <property type="term" value="P:mitochondrial DNA repair"/>
    <property type="evidence" value="ECO:0007669"/>
    <property type="project" value="TreeGrafter"/>
</dbReference>
<name>A0A7D9CWW2_DEKBR</name>
<dbReference type="Pfam" id="PF05188">
    <property type="entry name" value="MutS_II"/>
    <property type="match status" value="1"/>
</dbReference>
<keyword evidence="6" id="KW-0234">DNA repair</keyword>
<dbReference type="SUPFAM" id="SSF48334">
    <property type="entry name" value="DNA repair protein MutS, domain III"/>
    <property type="match status" value="1"/>
</dbReference>
<dbReference type="Gene3D" id="1.10.1420.10">
    <property type="match status" value="1"/>
</dbReference>
<dbReference type="InterPro" id="IPR036678">
    <property type="entry name" value="MutS_con_dom_sf"/>
</dbReference>
<dbReference type="Proteomes" id="UP000478008">
    <property type="component" value="Unassembled WGS sequence"/>
</dbReference>
<dbReference type="SUPFAM" id="SSF52540">
    <property type="entry name" value="P-loop containing nucleoside triphosphate hydrolases"/>
    <property type="match status" value="1"/>
</dbReference>
<evidence type="ECO:0000256" key="6">
    <source>
        <dbReference type="ARBA" id="ARBA00023204"/>
    </source>
</evidence>
<dbReference type="SMART" id="SM00534">
    <property type="entry name" value="MUTSac"/>
    <property type="match status" value="1"/>
</dbReference>
<dbReference type="InterPro" id="IPR000432">
    <property type="entry name" value="DNA_mismatch_repair_MutS_C"/>
</dbReference>
<reference evidence="11 12" key="1">
    <citation type="submission" date="2019-07" db="EMBL/GenBank/DDBJ databases">
        <authorList>
            <person name="Friedrich A."/>
            <person name="Schacherer J."/>
        </authorList>
    </citation>
    <scope>NUCLEOTIDE SEQUENCE [LARGE SCALE GENOMIC DNA]</scope>
</reference>
<dbReference type="AlphaFoldDB" id="A0A7D9CWW2"/>
<keyword evidence="3" id="KW-0227">DNA damage</keyword>
<organism evidence="11 12">
    <name type="scientific">Dekkera bruxellensis</name>
    <name type="common">Brettanomyces custersii</name>
    <dbReference type="NCBI Taxonomy" id="5007"/>
    <lineage>
        <taxon>Eukaryota</taxon>
        <taxon>Fungi</taxon>
        <taxon>Dikarya</taxon>
        <taxon>Ascomycota</taxon>
        <taxon>Saccharomycotina</taxon>
        <taxon>Pichiomycetes</taxon>
        <taxon>Pichiales</taxon>
        <taxon>Pichiaceae</taxon>
        <taxon>Brettanomyces</taxon>
    </lineage>
</organism>
<dbReference type="InterPro" id="IPR045076">
    <property type="entry name" value="MutS"/>
</dbReference>
<dbReference type="Gene3D" id="3.40.50.300">
    <property type="entry name" value="P-loop containing nucleotide triphosphate hydrolases"/>
    <property type="match status" value="1"/>
</dbReference>
<keyword evidence="2" id="KW-0547">Nucleotide-binding</keyword>
<evidence type="ECO:0000259" key="10">
    <source>
        <dbReference type="PROSITE" id="PS00486"/>
    </source>
</evidence>
<evidence type="ECO:0000256" key="5">
    <source>
        <dbReference type="ARBA" id="ARBA00023125"/>
    </source>
</evidence>
<evidence type="ECO:0000313" key="12">
    <source>
        <dbReference type="Proteomes" id="UP000478008"/>
    </source>
</evidence>
<dbReference type="InterPro" id="IPR007860">
    <property type="entry name" value="DNA_mmatch_repair_MutS_con_dom"/>
</dbReference>
<dbReference type="GO" id="GO:0005524">
    <property type="term" value="F:ATP binding"/>
    <property type="evidence" value="ECO:0007669"/>
    <property type="project" value="UniProtKB-KW"/>
</dbReference>
<dbReference type="GO" id="GO:0005739">
    <property type="term" value="C:mitochondrion"/>
    <property type="evidence" value="ECO:0007669"/>
    <property type="project" value="TreeGrafter"/>
</dbReference>
<dbReference type="Pfam" id="PF01624">
    <property type="entry name" value="MutS_I"/>
    <property type="match status" value="1"/>
</dbReference>
<evidence type="ECO:0000256" key="8">
    <source>
        <dbReference type="ARBA" id="ARBA00025902"/>
    </source>
</evidence>
<dbReference type="SMART" id="SM00533">
    <property type="entry name" value="MUTSd"/>
    <property type="match status" value="1"/>
</dbReference>
<dbReference type="SUPFAM" id="SSF53150">
    <property type="entry name" value="DNA repair protein MutS, domain II"/>
    <property type="match status" value="1"/>
</dbReference>
<dbReference type="PROSITE" id="PS00486">
    <property type="entry name" value="DNA_MISMATCH_REPAIR_2"/>
    <property type="match status" value="1"/>
</dbReference>
<dbReference type="NCBIfam" id="NF003810">
    <property type="entry name" value="PRK05399.1"/>
    <property type="match status" value="1"/>
</dbReference>
<evidence type="ECO:0000256" key="1">
    <source>
        <dbReference type="ARBA" id="ARBA00006271"/>
    </source>
</evidence>
<evidence type="ECO:0000256" key="9">
    <source>
        <dbReference type="SAM" id="MobiDB-lite"/>
    </source>
</evidence>
<dbReference type="InterPro" id="IPR007695">
    <property type="entry name" value="DNA_mismatch_repair_MutS-lik_N"/>
</dbReference>
<evidence type="ECO:0000256" key="2">
    <source>
        <dbReference type="ARBA" id="ARBA00022741"/>
    </source>
</evidence>
<evidence type="ECO:0000256" key="4">
    <source>
        <dbReference type="ARBA" id="ARBA00022840"/>
    </source>
</evidence>
<evidence type="ECO:0000256" key="7">
    <source>
        <dbReference type="ARBA" id="ARBA00025373"/>
    </source>
</evidence>
<dbReference type="EMBL" id="CABFWN010000002">
    <property type="protein sequence ID" value="VUG17595.1"/>
    <property type="molecule type" value="Genomic_DNA"/>
</dbReference>
<protein>
    <submittedName>
        <fullName evidence="11">DEBR0S2_11254g1_1</fullName>
    </submittedName>
</protein>
<feature type="compositionally biased region" description="Polar residues" evidence="9">
    <location>
        <begin position="88"/>
        <end position="99"/>
    </location>
</feature>
<sequence length="962" mass="109367">MLVAVARNAWRIYSSGCLRGCAGKLLALRSRSSYRIISRGLSHNEGHIDHVSLADIEVITEQKDKKRSRGRAEKKNEGAKQKKKTESLKAQTNETNPDDSLTGFYQDLKDMVDQFSNRVDGEYVIFTQVGSFYELYFEQAEKYAGILGITLTRKQLKSQSIPFAGFPDYKLDKYLRLIFSKGLKAVICNQRRDEFSNVITRPIDRIVSPGTVVDEGLRDYNRNNHLLAITFPEEPFKHSVMEGKIGLAWCDVSLGTFYVLETNFENLMAAITRINPSEIVVDSKFDIEYLYSGKWHPQFTDLKSYYTTRFQVPSTKRKLQDYASKFADNRKLVLSTFDLLKQKEISASNLLLNYIAECLPNYSTNFQLPTRSLPSEVMQIDPRAAKDLELTETIRGGMRVGALANIIDRTVTNPGARLLSSWLLMPSTNIKEIKQRQHFITLMLKFGSFTGELIQLLKHTADISRIVRRIDNNRAAFAEYLEISSTIRYLDNIYDLIKERPEIFKVFSPIFKVFIDDASLHKLGTHITKTIDSSVTLKTNDNNNNNNNGPRPDITIAKTNWNIKADASKRMHTLRSKYDDCLEKYNQLLEDLAKQLCEGETTDLSLIRHLKTGEFLVNVRIKNKKSKELIENIKYEKKYHTRTSVKLQVPEWKELGNRMVAIENNIAIEEMNITNELKAKIFRHNDSIKEMSPIIELLDTTQSFANMAQEKNLVCPIVDKTTDFDIVEGRHLVVEEGLQDRSMGVANFTSNSCKLKNGEAWVITGPNMGGKSTFLRQNALIAILAQIGSFVPASYARLGIIDKIFTRVGSSDNIFKNQSTFMVEMNETAIILREATERSLVIVDELGRGTSPQEGVSIAFASLYTMIEKNKSKVLFATHFGTDLKKYIDKYPEAKKAVEFYKTDLEELHDTSIPIDKRIIFHHTLSKGLSTHSHALLIAELAGFPKSALEIARKSLPEEMSS</sequence>
<dbReference type="GO" id="GO:0005634">
    <property type="term" value="C:nucleus"/>
    <property type="evidence" value="ECO:0007669"/>
    <property type="project" value="TreeGrafter"/>
</dbReference>
<dbReference type="InterPro" id="IPR027417">
    <property type="entry name" value="P-loop_NTPase"/>
</dbReference>
<gene>
    <name evidence="11" type="primary">MSH1</name>
    <name evidence="11" type="ORF">DEBR0S2_11254G</name>
</gene>
<proteinExistence type="inferred from homology"/>
<dbReference type="PANTHER" id="PTHR11361:SF34">
    <property type="entry name" value="DNA MISMATCH REPAIR PROTEIN MSH1, MITOCHONDRIAL"/>
    <property type="match status" value="1"/>
</dbReference>
<evidence type="ECO:0000313" key="11">
    <source>
        <dbReference type="EMBL" id="VUG17595.1"/>
    </source>
</evidence>
<dbReference type="Pfam" id="PF00488">
    <property type="entry name" value="MutS_V"/>
    <property type="match status" value="1"/>
</dbReference>
<dbReference type="Gene3D" id="3.40.1170.10">
    <property type="entry name" value="DNA repair protein MutS, domain I"/>
    <property type="match status" value="1"/>
</dbReference>
<dbReference type="Pfam" id="PF05192">
    <property type="entry name" value="MutS_III"/>
    <property type="match status" value="1"/>
</dbReference>
<accession>A0A7D9CWW2</accession>
<dbReference type="InterPro" id="IPR036187">
    <property type="entry name" value="DNA_mismatch_repair_MutS_sf"/>
</dbReference>
<feature type="compositionally biased region" description="Basic and acidic residues" evidence="9">
    <location>
        <begin position="62"/>
        <end position="87"/>
    </location>
</feature>
<feature type="region of interest" description="Disordered" evidence="9">
    <location>
        <begin position="62"/>
        <end position="99"/>
    </location>
</feature>
<dbReference type="Gene3D" id="3.30.420.110">
    <property type="entry name" value="MutS, connector domain"/>
    <property type="match status" value="1"/>
</dbReference>